<dbReference type="AlphaFoldDB" id="A0A8T3VRX4"/>
<reference evidence="1" key="1">
    <citation type="submission" date="2019-04" db="EMBL/GenBank/DDBJ databases">
        <title>Evolution of Biomass-Degrading Anaerobic Consortia Revealed by Metagenomics.</title>
        <authorList>
            <person name="Peng X."/>
        </authorList>
    </citation>
    <scope>NUCLEOTIDE SEQUENCE</scope>
    <source>
        <strain evidence="1">SIG13</strain>
    </source>
</reference>
<sequence length="82" mass="9842">MSKEDFDVEKEIERISRKTRVNIMKSERSFDSRLNQLEKDIDDAIKSKEKLFDDSKTLTTKHIETDYTDNALERYKKKLNKI</sequence>
<dbReference type="EMBL" id="SUTF01000009">
    <property type="protein sequence ID" value="MBE6511168.1"/>
    <property type="molecule type" value="Genomic_DNA"/>
</dbReference>
<gene>
    <name evidence="1" type="ORF">E7Z74_07925</name>
</gene>
<evidence type="ECO:0000313" key="1">
    <source>
        <dbReference type="EMBL" id="MBE6511168.1"/>
    </source>
</evidence>
<protein>
    <submittedName>
        <fullName evidence="1">Uncharacterized protein</fullName>
    </submittedName>
</protein>
<accession>A0A8T3VRX4</accession>
<dbReference type="Proteomes" id="UP000713479">
    <property type="component" value="Unassembled WGS sequence"/>
</dbReference>
<organism evidence="1 2">
    <name type="scientific">Methanobrevibacter millerae</name>
    <dbReference type="NCBI Taxonomy" id="230361"/>
    <lineage>
        <taxon>Archaea</taxon>
        <taxon>Methanobacteriati</taxon>
        <taxon>Methanobacteriota</taxon>
        <taxon>Methanomada group</taxon>
        <taxon>Methanobacteria</taxon>
        <taxon>Methanobacteriales</taxon>
        <taxon>Methanobacteriaceae</taxon>
        <taxon>Methanobrevibacter</taxon>
    </lineage>
</organism>
<name>A0A8T3VRX4_9EURY</name>
<comment type="caution">
    <text evidence="1">The sequence shown here is derived from an EMBL/GenBank/DDBJ whole genome shotgun (WGS) entry which is preliminary data.</text>
</comment>
<evidence type="ECO:0000313" key="2">
    <source>
        <dbReference type="Proteomes" id="UP000713479"/>
    </source>
</evidence>
<proteinExistence type="predicted"/>